<dbReference type="Proteomes" id="UP000317648">
    <property type="component" value="Chromosome"/>
</dbReference>
<accession>A0A518E191</accession>
<dbReference type="GO" id="GO:0042802">
    <property type="term" value="F:identical protein binding"/>
    <property type="evidence" value="ECO:0007669"/>
    <property type="project" value="InterPro"/>
</dbReference>
<reference evidence="1 2" key="1">
    <citation type="submission" date="2019-02" db="EMBL/GenBank/DDBJ databases">
        <title>Deep-cultivation of Planctomycetes and their phenomic and genomic characterization uncovers novel biology.</title>
        <authorList>
            <person name="Wiegand S."/>
            <person name="Jogler M."/>
            <person name="Boedeker C."/>
            <person name="Pinto D."/>
            <person name="Vollmers J."/>
            <person name="Rivas-Marin E."/>
            <person name="Kohn T."/>
            <person name="Peeters S.H."/>
            <person name="Heuer A."/>
            <person name="Rast P."/>
            <person name="Oberbeckmann S."/>
            <person name="Bunk B."/>
            <person name="Jeske O."/>
            <person name="Meyerdierks A."/>
            <person name="Storesund J.E."/>
            <person name="Kallscheuer N."/>
            <person name="Luecker S."/>
            <person name="Lage O.M."/>
            <person name="Pohl T."/>
            <person name="Merkel B.J."/>
            <person name="Hornburger P."/>
            <person name="Mueller R.-W."/>
            <person name="Bruemmer F."/>
            <person name="Labrenz M."/>
            <person name="Spormann A.M."/>
            <person name="Op den Camp H."/>
            <person name="Overmann J."/>
            <person name="Amann R."/>
            <person name="Jetten M.S.M."/>
            <person name="Mascher T."/>
            <person name="Medema M.H."/>
            <person name="Devos D.P."/>
            <person name="Kaster A.-K."/>
            <person name="Ovreas L."/>
            <person name="Rohde M."/>
            <person name="Galperin M.Y."/>
            <person name="Jogler C."/>
        </authorList>
    </citation>
    <scope>NUCLEOTIDE SEQUENCE [LARGE SCALE GENOMIC DNA]</scope>
    <source>
        <strain evidence="1 2">Pla85_3_4</strain>
    </source>
</reference>
<dbReference type="RefSeq" id="WP_145056584.1">
    <property type="nucleotide sequence ID" value="NZ_CP036433.1"/>
</dbReference>
<dbReference type="Pfam" id="PF07721">
    <property type="entry name" value="TPR_4"/>
    <property type="match status" value="1"/>
</dbReference>
<evidence type="ECO:0000313" key="1">
    <source>
        <dbReference type="EMBL" id="QDU97831.1"/>
    </source>
</evidence>
<name>A0A518E191_9BACT</name>
<evidence type="ECO:0000313" key="2">
    <source>
        <dbReference type="Proteomes" id="UP000317648"/>
    </source>
</evidence>
<dbReference type="EMBL" id="CP036433">
    <property type="protein sequence ID" value="QDU97831.1"/>
    <property type="molecule type" value="Genomic_DNA"/>
</dbReference>
<organism evidence="1 2">
    <name type="scientific">Lignipirellula cremea</name>
    <dbReference type="NCBI Taxonomy" id="2528010"/>
    <lineage>
        <taxon>Bacteria</taxon>
        <taxon>Pseudomonadati</taxon>
        <taxon>Planctomycetota</taxon>
        <taxon>Planctomycetia</taxon>
        <taxon>Pirellulales</taxon>
        <taxon>Pirellulaceae</taxon>
        <taxon>Lignipirellula</taxon>
    </lineage>
</organism>
<sequence>MMIDSRRGQGRTVAATPSIFAAVAMAAGLLASLAGCGDKFTPVERGESVQLTESGSEDISTALDKLGQIDKSDLDQHWIQGLYAVRRWLDTVDPPADWRPDPMLDSLPTQLAEMDAVANLSQKTPRPEEIEYLLECIWARDITRWVLSDFQDPSLALFNARAAEGSDNVFADREEDALGEALRLFDFTVRHVQLEPLLEAPPAAEPTEAPAPTRLVDGPGYMQPPWKALLMASGDAWQRSRVFIALCRAANIDAVMLGIASEEPGGPVQPWLAAAAVQGQLYLFDAQLGVPIPGPQPQSIATLAQLQADPQLLRKLDIGGSEPHVYPVQAADLSRVVALIDAPVESLSIRTRMIEDALVGEQRLRAVVDPSALAARIQACEGIEECQLWEVPFQTTLYNVARKKRAGADETYRQENLRDEIMYYVANLSWGRRKHFRGIFSDEGDDQGAKSLFLELRLPETRIEQLPDSKELQRAYGFDRNAPRDEALRKQYMQLQIPILRRAKQRATLWLGLALYDSGDFRSAGNWFDRVRTDPSEIDVCRQSATYNLGRSLEAQGEPALARDMYYLDKESPQLHGNLLRARLLILAEDQPAGDGSAAAPGDPEK</sequence>
<keyword evidence="2" id="KW-1185">Reference proteome</keyword>
<proteinExistence type="predicted"/>
<dbReference type="InterPro" id="IPR011717">
    <property type="entry name" value="TPR-4"/>
</dbReference>
<dbReference type="KEGG" id="lcre:Pla8534_56880"/>
<dbReference type="AlphaFoldDB" id="A0A518E191"/>
<gene>
    <name evidence="1" type="ORF">Pla8534_56880</name>
</gene>
<protein>
    <submittedName>
        <fullName evidence="1">Tetratricopeptide repeat protein</fullName>
    </submittedName>
</protein>
<dbReference type="OrthoDB" id="212511at2"/>